<protein>
    <submittedName>
        <fullName evidence="2">Glycosyltransferase</fullName>
    </submittedName>
</protein>
<reference evidence="2 3" key="1">
    <citation type="submission" date="2020-09" db="EMBL/GenBank/DDBJ databases">
        <title>Genome seq and assembly of Chryseobacterium sp.</title>
        <authorList>
            <person name="Chhetri G."/>
        </authorList>
    </citation>
    <scope>NUCLEOTIDE SEQUENCE [LARGE SCALE GENOMIC DNA]</scope>
    <source>
        <strain evidence="2 3">GCR10</strain>
    </source>
</reference>
<keyword evidence="3" id="KW-1185">Reference proteome</keyword>
<evidence type="ECO:0000259" key="1">
    <source>
        <dbReference type="Pfam" id="PF00535"/>
    </source>
</evidence>
<sequence length="681" mass="78291">MGIKRLIKNYIKAYRLKKAVKKADYELLSFEEIVEKLHTLPQSQNPKVSIIIPVYNQINYTLNCLYSIGNAKENTSFEIIIVNDCSTDNSEEVLKNIKGIRLVKNSENSGFLKSVNHGINNALGEYIYLLNNDTIVQPGFLDTLVDVMETKPDAGAVGSKLIYPNHILQEAGCLIYKDRHIVNLGRNQSPDNPEYNFLKKVDYCSGCSLLFRKINSQGEINLLDEIYAPAYYEETDFCMRLKYEQNLQVYYQPLSVIVHFENVSHQNEAPSSDKTRLMEKNSAVFYERWGKHFTEPMILNQLLNIDKNSKKPSILFVETYFPKFDNDSGANRIVEIMKYLTLHDHKVFLITMNEESKDESYIKLYESYGIHILRGFVNEKAEIITQKIQLKNLNTFIDQIWISRIETYHYFVQHYMSLISKKTMIYDMVDFQYLRIKREIELGLNTMTDAELKMAKEREMSAINNSNKVIAISETEKDFLTETGIDKNKVHVISNIHELKEIDNKPHFNKRSGVLFIGGGKHNPNIDAIIFLHEIMKIVWQKRPDISVDIIGGDMPDEIIKLDSDHFKIRGFVKVVSTYFTNAILTVAPLRYGAGVKGKIGQALEFSLPVVTTTIGAEGMHLENEDTAMIAEISDKEKLAADIIRLHEDENLWTKLSDNSSKAIYPFTINGQKKEIFNLFS</sequence>
<dbReference type="Gene3D" id="3.90.550.10">
    <property type="entry name" value="Spore Coat Polysaccharide Biosynthesis Protein SpsA, Chain A"/>
    <property type="match status" value="1"/>
</dbReference>
<evidence type="ECO:0000313" key="2">
    <source>
        <dbReference type="EMBL" id="MBD8083735.1"/>
    </source>
</evidence>
<dbReference type="PANTHER" id="PTHR43179:SF7">
    <property type="entry name" value="RHAMNOSYLTRANSFERASE WBBL"/>
    <property type="match status" value="1"/>
</dbReference>
<dbReference type="RefSeq" id="WP_191737594.1">
    <property type="nucleotide sequence ID" value="NZ_JACYFS010000005.1"/>
</dbReference>
<dbReference type="Pfam" id="PF13692">
    <property type="entry name" value="Glyco_trans_1_4"/>
    <property type="match status" value="1"/>
</dbReference>
<dbReference type="PANTHER" id="PTHR43179">
    <property type="entry name" value="RHAMNOSYLTRANSFERASE WBBL"/>
    <property type="match status" value="1"/>
</dbReference>
<dbReference type="Gene3D" id="3.40.50.2000">
    <property type="entry name" value="Glycogen Phosphorylase B"/>
    <property type="match status" value="2"/>
</dbReference>
<dbReference type="Proteomes" id="UP000637299">
    <property type="component" value="Unassembled WGS sequence"/>
</dbReference>
<dbReference type="SUPFAM" id="SSF53448">
    <property type="entry name" value="Nucleotide-diphospho-sugar transferases"/>
    <property type="match status" value="1"/>
</dbReference>
<feature type="domain" description="Glycosyltransferase 2-like" evidence="1">
    <location>
        <begin position="49"/>
        <end position="215"/>
    </location>
</feature>
<evidence type="ECO:0000313" key="3">
    <source>
        <dbReference type="Proteomes" id="UP000637299"/>
    </source>
</evidence>
<accession>A0ABR8ZEL0</accession>
<dbReference type="Pfam" id="PF00535">
    <property type="entry name" value="Glycos_transf_2"/>
    <property type="match status" value="1"/>
</dbReference>
<comment type="caution">
    <text evidence="2">The sequence shown here is derived from an EMBL/GenBank/DDBJ whole genome shotgun (WGS) entry which is preliminary data.</text>
</comment>
<dbReference type="CDD" id="cd04186">
    <property type="entry name" value="GT_2_like_c"/>
    <property type="match status" value="1"/>
</dbReference>
<dbReference type="InterPro" id="IPR029044">
    <property type="entry name" value="Nucleotide-diphossugar_trans"/>
</dbReference>
<proteinExistence type="predicted"/>
<dbReference type="EMBL" id="JACYFS010000005">
    <property type="protein sequence ID" value="MBD8083735.1"/>
    <property type="molecule type" value="Genomic_DNA"/>
</dbReference>
<dbReference type="CDD" id="cd03801">
    <property type="entry name" value="GT4_PimA-like"/>
    <property type="match status" value="1"/>
</dbReference>
<organism evidence="2 3">
    <name type="scientific">Chryseobacterium caseinilyticum</name>
    <dbReference type="NCBI Taxonomy" id="2771428"/>
    <lineage>
        <taxon>Bacteria</taxon>
        <taxon>Pseudomonadati</taxon>
        <taxon>Bacteroidota</taxon>
        <taxon>Flavobacteriia</taxon>
        <taxon>Flavobacteriales</taxon>
        <taxon>Weeksellaceae</taxon>
        <taxon>Chryseobacterium group</taxon>
        <taxon>Chryseobacterium</taxon>
    </lineage>
</organism>
<gene>
    <name evidence="2" type="ORF">IC610_15045</name>
</gene>
<dbReference type="SUPFAM" id="SSF53756">
    <property type="entry name" value="UDP-Glycosyltransferase/glycogen phosphorylase"/>
    <property type="match status" value="1"/>
</dbReference>
<name>A0ABR8ZEL0_9FLAO</name>
<dbReference type="InterPro" id="IPR001173">
    <property type="entry name" value="Glyco_trans_2-like"/>
</dbReference>